<dbReference type="Pfam" id="PF00732">
    <property type="entry name" value="GMC_oxred_N"/>
    <property type="match status" value="1"/>
</dbReference>
<evidence type="ECO:0000259" key="6">
    <source>
        <dbReference type="PROSITE" id="PS00624"/>
    </source>
</evidence>
<dbReference type="InterPro" id="IPR000172">
    <property type="entry name" value="GMC_OxRdtase_N"/>
</dbReference>
<dbReference type="Pfam" id="PF05199">
    <property type="entry name" value="GMC_oxred_C"/>
    <property type="match status" value="1"/>
</dbReference>
<comment type="cofactor">
    <cofactor evidence="1 5">
        <name>FAD</name>
        <dbReference type="ChEBI" id="CHEBI:57692"/>
    </cofactor>
</comment>
<dbReference type="EMBL" id="CP066167">
    <property type="protein sequence ID" value="QQD18797.1"/>
    <property type="molecule type" value="Genomic_DNA"/>
</dbReference>
<dbReference type="SUPFAM" id="SSF51905">
    <property type="entry name" value="FAD/NAD(P)-binding domain"/>
    <property type="match status" value="1"/>
</dbReference>
<dbReference type="RefSeq" id="WP_198570286.1">
    <property type="nucleotide sequence ID" value="NZ_CP066167.1"/>
</dbReference>
<keyword evidence="3" id="KW-0285">Flavoprotein</keyword>
<keyword evidence="8" id="KW-1185">Reference proteome</keyword>
<accession>A0A7T4R1X5</accession>
<gene>
    <name evidence="7" type="ORF">I6N98_02730</name>
</gene>
<dbReference type="PIRSF" id="PIRSF000137">
    <property type="entry name" value="Alcohol_oxidase"/>
    <property type="match status" value="1"/>
</dbReference>
<evidence type="ECO:0000313" key="7">
    <source>
        <dbReference type="EMBL" id="QQD18797.1"/>
    </source>
</evidence>
<dbReference type="Gene3D" id="3.30.560.10">
    <property type="entry name" value="Glucose Oxidase, domain 3"/>
    <property type="match status" value="1"/>
</dbReference>
<evidence type="ECO:0000256" key="2">
    <source>
        <dbReference type="ARBA" id="ARBA00010790"/>
    </source>
</evidence>
<evidence type="ECO:0000256" key="4">
    <source>
        <dbReference type="ARBA" id="ARBA00022827"/>
    </source>
</evidence>
<dbReference type="Gene3D" id="3.50.50.60">
    <property type="entry name" value="FAD/NAD(P)-binding domain"/>
    <property type="match status" value="1"/>
</dbReference>
<organism evidence="7 8">
    <name type="scientific">Spongiibacter nanhainus</name>
    <dbReference type="NCBI Taxonomy" id="2794344"/>
    <lineage>
        <taxon>Bacteria</taxon>
        <taxon>Pseudomonadati</taxon>
        <taxon>Pseudomonadota</taxon>
        <taxon>Gammaproteobacteria</taxon>
        <taxon>Cellvibrionales</taxon>
        <taxon>Spongiibacteraceae</taxon>
        <taxon>Spongiibacter</taxon>
    </lineage>
</organism>
<feature type="binding site" evidence="5">
    <location>
        <position position="220"/>
    </location>
    <ligand>
        <name>FAD</name>
        <dbReference type="ChEBI" id="CHEBI:57692"/>
    </ligand>
</feature>
<name>A0A7T4R1X5_9GAMM</name>
<comment type="similarity">
    <text evidence="2">Belongs to the GMC oxidoreductase family.</text>
</comment>
<evidence type="ECO:0000256" key="1">
    <source>
        <dbReference type="ARBA" id="ARBA00001974"/>
    </source>
</evidence>
<dbReference type="GO" id="GO:0050660">
    <property type="term" value="F:flavin adenine dinucleotide binding"/>
    <property type="evidence" value="ECO:0007669"/>
    <property type="project" value="InterPro"/>
</dbReference>
<feature type="domain" description="Glucose-methanol-choline oxidoreductase N-terminal" evidence="6">
    <location>
        <begin position="255"/>
        <end position="269"/>
    </location>
</feature>
<dbReference type="InterPro" id="IPR036188">
    <property type="entry name" value="FAD/NAD-bd_sf"/>
</dbReference>
<feature type="binding site" evidence="5">
    <location>
        <position position="88"/>
    </location>
    <ligand>
        <name>FAD</name>
        <dbReference type="ChEBI" id="CHEBI:57692"/>
    </ligand>
</feature>
<dbReference type="PANTHER" id="PTHR11552">
    <property type="entry name" value="GLUCOSE-METHANOL-CHOLINE GMC OXIDOREDUCTASE"/>
    <property type="match status" value="1"/>
</dbReference>
<dbReference type="Proteomes" id="UP000596063">
    <property type="component" value="Chromosome"/>
</dbReference>
<reference evidence="7 8" key="1">
    <citation type="submission" date="2020-12" db="EMBL/GenBank/DDBJ databases">
        <authorList>
            <person name="Shan Y."/>
        </authorList>
    </citation>
    <scope>NUCLEOTIDE SEQUENCE [LARGE SCALE GENOMIC DNA]</scope>
    <source>
        <strain evidence="8">csc3.9</strain>
    </source>
</reference>
<dbReference type="GO" id="GO:0016614">
    <property type="term" value="F:oxidoreductase activity, acting on CH-OH group of donors"/>
    <property type="evidence" value="ECO:0007669"/>
    <property type="project" value="InterPro"/>
</dbReference>
<evidence type="ECO:0000256" key="5">
    <source>
        <dbReference type="PIRSR" id="PIRSR000137-2"/>
    </source>
</evidence>
<dbReference type="PANTHER" id="PTHR11552:SF147">
    <property type="entry name" value="CHOLINE DEHYDROGENASE, MITOCHONDRIAL"/>
    <property type="match status" value="1"/>
</dbReference>
<sequence>MPHSSLDGFDTVIVGAGSAGCVLANRLSQDPSRRVLLLEAGGDDRWRWFHIPVGYLYAMGNPRADWCYELEPQPGLNGRRLPYPRGKVLGGCSAINGMIYMRGQAADYDSWGLPGWSWQEVLPRFKKSENYYAGANDYHGADGELRVEEQRLRWPILDAWEAACNSYGIPSTGDFNTGDNYGVGRFHVNQKRGVRFSAKRAFLAPIKQRSNLHIVTGVMVDKLRWDGQRVSGLDVIIDGQRQAIQCDGEVLLSAGAIATPAILQRSGIGSESALKAAGVPLRRRLEGVGANLQDHLQIRVQFKVKNATTLNCLNGSVWGKAKMGLQYALNQSGPLSMAPSQLGAFLKSDPSLARADLEYHVQPMSADKLGTELHPFPGMTASICNLRPSSRGSVHIRSDDPSAAPRIDPNYLNTESDRAIAAQSITITREIARQPAAAAFSPEEIKPGPQWQSAEELAKAAGDIATTIFHPSCTCKMGNDDDAMAVCDSDLRVREFDNLYIADASVMPTITSGNTHAPVVMIAETLAEKLRST</sequence>
<dbReference type="AlphaFoldDB" id="A0A7T4R1X5"/>
<protein>
    <submittedName>
        <fullName evidence="7">GMC family oxidoreductase N-terminal domain-containing protein</fullName>
    </submittedName>
</protein>
<dbReference type="KEGG" id="snan:I6N98_02730"/>
<evidence type="ECO:0000313" key="8">
    <source>
        <dbReference type="Proteomes" id="UP000596063"/>
    </source>
</evidence>
<dbReference type="InterPro" id="IPR007867">
    <property type="entry name" value="GMC_OxRtase_C"/>
</dbReference>
<dbReference type="SUPFAM" id="SSF54373">
    <property type="entry name" value="FAD-linked reductases, C-terminal domain"/>
    <property type="match status" value="1"/>
</dbReference>
<keyword evidence="4 5" id="KW-0274">FAD</keyword>
<proteinExistence type="inferred from homology"/>
<dbReference type="InterPro" id="IPR012132">
    <property type="entry name" value="GMC_OxRdtase"/>
</dbReference>
<dbReference type="PROSITE" id="PS00624">
    <property type="entry name" value="GMC_OXRED_2"/>
    <property type="match status" value="1"/>
</dbReference>
<evidence type="ECO:0000256" key="3">
    <source>
        <dbReference type="ARBA" id="ARBA00022630"/>
    </source>
</evidence>